<proteinExistence type="predicted"/>
<feature type="domain" description="Amine oxidase" evidence="1">
    <location>
        <begin position="57"/>
        <end position="629"/>
    </location>
</feature>
<sequence length="656" mass="72212">MPHHHSRSHFFKNNPRARGLAALDAATNLQKNTTPAAIKVKKNQFAGKTAVIIGSGIGGLTTAYELLESDSGMEVIILEAQNRTGGRCLSLRTGDTLTEDADSCLFNSSPGKTQVVRFKQAPGDSEPYLNAGPGRIPSSHKRLLAYLKKFAVDVEVYVMNSESNLVQMEDGPFSGLPVVYRRLDHNTRGWLAQMVYNSAEQLLDNADIIIPKDKLKKRAEQLQDLMISFGELIPKGPCKGKYDVTSGEDGMENARARAGFTELPGVGAGKTDEALSFDSLLESEYWDKTNFFQPVDFLWQPTLFQPVGGMDRVQNAFAQQVSALGGTIHLNSPVKKIDWDEGKQKFIISVSQIGTENCVIYEADYCFSNVAMPFLREMLSDTLKNPTQERGFNPEFKTALQAVFNAQFKPREPDDTQGDAQTDGYVPRFLACTTKVGWQADRTLWQGSQPSITHNHVYNADEMNLPESEVGVVPIFGGISITSHEITQIWYPSTGYHDEKGVLTGAYNFSDIAYSWGELPVEARLEKARTGAKLFGKAFGDGLHDGLAIAWQNMPYIKGGWAQWHTVYDAENNIADDQYATQQFNVIAQGSAVYDAQGTYTAPNFFIVGDQISSLPGWQEGAVVSALNALSRAACPDRETPHLACLADTRIMVEGI</sequence>
<name>A0A3B0YIJ5_9ZZZZ</name>
<dbReference type="InterPro" id="IPR002937">
    <property type="entry name" value="Amino_oxidase"/>
</dbReference>
<evidence type="ECO:0000259" key="1">
    <source>
        <dbReference type="Pfam" id="PF01593"/>
    </source>
</evidence>
<dbReference type="PANTHER" id="PTHR43734:SF1">
    <property type="entry name" value="PHYTOENE DESATURASE"/>
    <property type="match status" value="1"/>
</dbReference>
<dbReference type="Gene3D" id="3.50.50.60">
    <property type="entry name" value="FAD/NAD(P)-binding domain"/>
    <property type="match status" value="3"/>
</dbReference>
<dbReference type="GO" id="GO:0016491">
    <property type="term" value="F:oxidoreductase activity"/>
    <property type="evidence" value="ECO:0007669"/>
    <property type="project" value="InterPro"/>
</dbReference>
<accession>A0A3B0YIJ5</accession>
<dbReference type="InterPro" id="IPR036188">
    <property type="entry name" value="FAD/NAD-bd_sf"/>
</dbReference>
<protein>
    <recommendedName>
        <fullName evidence="1">Amine oxidase domain-containing protein</fullName>
    </recommendedName>
</protein>
<organism evidence="2">
    <name type="scientific">hydrothermal vent metagenome</name>
    <dbReference type="NCBI Taxonomy" id="652676"/>
    <lineage>
        <taxon>unclassified sequences</taxon>
        <taxon>metagenomes</taxon>
        <taxon>ecological metagenomes</taxon>
    </lineage>
</organism>
<dbReference type="AlphaFoldDB" id="A0A3B0YIJ5"/>
<dbReference type="SUPFAM" id="SSF54373">
    <property type="entry name" value="FAD-linked reductases, C-terminal domain"/>
    <property type="match status" value="1"/>
</dbReference>
<dbReference type="Gene3D" id="1.20.1440.240">
    <property type="match status" value="1"/>
</dbReference>
<dbReference type="SUPFAM" id="SSF51905">
    <property type="entry name" value="FAD/NAD(P)-binding domain"/>
    <property type="match status" value="1"/>
</dbReference>
<gene>
    <name evidence="2" type="ORF">MNBD_GAMMA10-2854</name>
</gene>
<dbReference type="Pfam" id="PF01593">
    <property type="entry name" value="Amino_oxidase"/>
    <property type="match status" value="1"/>
</dbReference>
<dbReference type="PANTHER" id="PTHR43734">
    <property type="entry name" value="PHYTOENE DESATURASE"/>
    <property type="match status" value="1"/>
</dbReference>
<dbReference type="EMBL" id="UOFJ01000308">
    <property type="protein sequence ID" value="VAW68136.1"/>
    <property type="molecule type" value="Genomic_DNA"/>
</dbReference>
<dbReference type="Gene3D" id="3.90.660.10">
    <property type="match status" value="2"/>
</dbReference>
<reference evidence="2" key="1">
    <citation type="submission" date="2018-06" db="EMBL/GenBank/DDBJ databases">
        <authorList>
            <person name="Zhirakovskaya E."/>
        </authorList>
    </citation>
    <scope>NUCLEOTIDE SEQUENCE</scope>
</reference>
<evidence type="ECO:0000313" key="2">
    <source>
        <dbReference type="EMBL" id="VAW68136.1"/>
    </source>
</evidence>